<dbReference type="Proteomes" id="UP000029453">
    <property type="component" value="Unassembled WGS sequence"/>
</dbReference>
<reference evidence="2 3" key="1">
    <citation type="submission" date="2012-10" db="EMBL/GenBank/DDBJ databases">
        <title>Draft Genome Sequence of Paenibacillus popilliae ATCC 14706T.</title>
        <authorList>
            <person name="Iiyama K."/>
            <person name="Mori K."/>
            <person name="Mon H."/>
            <person name="Chieda Y."/>
            <person name="Lee J.M."/>
            <person name="Kusakabe T."/>
            <person name="Tashiro K."/>
            <person name="Asano S."/>
            <person name="Yasunaga-Aoki C."/>
            <person name="Shimizu S."/>
        </authorList>
    </citation>
    <scope>NUCLEOTIDE SEQUENCE [LARGE SCALE GENOMIC DNA]</scope>
    <source>
        <strain evidence="2 3">ATCC 14706</strain>
    </source>
</reference>
<dbReference type="EMBL" id="BALG01000072">
    <property type="protein sequence ID" value="GAC42094.1"/>
    <property type="molecule type" value="Genomic_DNA"/>
</dbReference>
<sequence length="79" mass="8926">MTLRQQENIQLINVTLTQGRLQTGKDGINLIREIPIPLGPGRGHFNKQTKQWVNSPHVHDPKTLGGVRNPYPWEIPGKP</sequence>
<evidence type="ECO:0000313" key="2">
    <source>
        <dbReference type="EMBL" id="GAC42094.1"/>
    </source>
</evidence>
<evidence type="ECO:0000313" key="3">
    <source>
        <dbReference type="Proteomes" id="UP000029453"/>
    </source>
</evidence>
<keyword evidence="3" id="KW-1185">Reference proteome</keyword>
<proteinExistence type="predicted"/>
<accession>M9M061</accession>
<feature type="region of interest" description="Disordered" evidence="1">
    <location>
        <begin position="55"/>
        <end position="79"/>
    </location>
</feature>
<gene>
    <name evidence="2" type="ORF">PPOP_1451</name>
</gene>
<dbReference type="AlphaFoldDB" id="M9M061"/>
<organism evidence="2 3">
    <name type="scientific">Paenibacillus popilliae ATCC 14706</name>
    <dbReference type="NCBI Taxonomy" id="1212764"/>
    <lineage>
        <taxon>Bacteria</taxon>
        <taxon>Bacillati</taxon>
        <taxon>Bacillota</taxon>
        <taxon>Bacilli</taxon>
        <taxon>Bacillales</taxon>
        <taxon>Paenibacillaceae</taxon>
        <taxon>Paenibacillus</taxon>
    </lineage>
</organism>
<protein>
    <submittedName>
        <fullName evidence="2">Periplasmic component</fullName>
    </submittedName>
</protein>
<evidence type="ECO:0000256" key="1">
    <source>
        <dbReference type="SAM" id="MobiDB-lite"/>
    </source>
</evidence>
<comment type="caution">
    <text evidence="2">The sequence shown here is derived from an EMBL/GenBank/DDBJ whole genome shotgun (WGS) entry which is preliminary data.</text>
</comment>
<name>M9M061_PAEPP</name>